<evidence type="ECO:0000313" key="2">
    <source>
        <dbReference type="EMBL" id="QIG68437.1"/>
    </source>
</evidence>
<reference evidence="2 3" key="1">
    <citation type="submission" date="2020-01" db="EMBL/GenBank/DDBJ databases">
        <title>Patterns of diversity and host range of bacteriophage communities associated with bean-nodulatin bacteria.</title>
        <authorList>
            <person name="Vann Cauwenberghe J."/>
            <person name="Santamaria R.I."/>
            <person name="Bustos P."/>
            <person name="Juarez S."/>
            <person name="Gonzalez V."/>
        </authorList>
    </citation>
    <scope>NUCLEOTIDE SEQUENCE [LARGE SCALE GENOMIC DNA]</scope>
    <source>
        <strain evidence="3">RHph</strain>
    </source>
</reference>
<proteinExistence type="predicted"/>
<dbReference type="Proteomes" id="UP000612664">
    <property type="component" value="Segment"/>
</dbReference>
<feature type="region of interest" description="Disordered" evidence="1">
    <location>
        <begin position="1"/>
        <end position="79"/>
    </location>
</feature>
<feature type="compositionally biased region" description="Polar residues" evidence="1">
    <location>
        <begin position="48"/>
        <end position="58"/>
    </location>
</feature>
<gene>
    <name evidence="2" type="ORF">EVB62_035</name>
</gene>
<protein>
    <submittedName>
        <fullName evidence="2">Uncharacterized protein</fullName>
    </submittedName>
</protein>
<evidence type="ECO:0000313" key="3">
    <source>
        <dbReference type="Proteomes" id="UP000612664"/>
    </source>
</evidence>
<keyword evidence="3" id="KW-1185">Reference proteome</keyword>
<dbReference type="EMBL" id="MN988492">
    <property type="protein sequence ID" value="QIG68437.1"/>
    <property type="molecule type" value="Genomic_DNA"/>
</dbReference>
<evidence type="ECO:0000256" key="1">
    <source>
        <dbReference type="SAM" id="MobiDB-lite"/>
    </source>
</evidence>
<accession>A0A7S5QYV1</accession>
<sequence length="79" mass="8019">MCGGLFKKPKAQTVVQEVAPPPKAVDAPSKNISTPEADVKNTDVVASISGNQSGTESSGRVRLGGKNTNTGGAKVGLRI</sequence>
<organism evidence="2 3">
    <name type="scientific">Rhizobium phage RHph_TM33</name>
    <dbReference type="NCBI Taxonomy" id="2509765"/>
    <lineage>
        <taxon>Viruses</taxon>
        <taxon>Duplodnaviria</taxon>
        <taxon>Heunggongvirae</taxon>
        <taxon>Uroviricota</taxon>
        <taxon>Caudoviricetes</taxon>
        <taxon>Autographivirales</taxon>
        <taxon>Dunnvirinae</taxon>
        <taxon>Cuernavacavirus</taxon>
        <taxon>Cuernavacavirus RHphTM33</taxon>
    </lineage>
</organism>
<name>A0A7S5QYV1_9CAUD</name>